<feature type="region of interest" description="Disordered" evidence="1">
    <location>
        <begin position="1"/>
        <end position="25"/>
    </location>
</feature>
<evidence type="ECO:0000256" key="1">
    <source>
        <dbReference type="SAM" id="MobiDB-lite"/>
    </source>
</evidence>
<dbReference type="Proteomes" id="UP001465976">
    <property type="component" value="Unassembled WGS sequence"/>
</dbReference>
<accession>A0ABR3EW58</accession>
<protein>
    <submittedName>
        <fullName evidence="2">Uncharacterized protein</fullName>
    </submittedName>
</protein>
<sequence length="90" mass="10092">MGIHDDEKRSIPEEEKRSSELSYAPEHHHVELKVKEVDAAAELAAGDYGELDAAEALRIRIQFMDKTTLGSSAILGIRESAHLTTNQYNW</sequence>
<evidence type="ECO:0000313" key="2">
    <source>
        <dbReference type="EMBL" id="KAL0567146.1"/>
    </source>
</evidence>
<keyword evidence="3" id="KW-1185">Reference proteome</keyword>
<evidence type="ECO:0000313" key="3">
    <source>
        <dbReference type="Proteomes" id="UP001465976"/>
    </source>
</evidence>
<proteinExistence type="predicted"/>
<gene>
    <name evidence="2" type="ORF">V5O48_014845</name>
</gene>
<comment type="caution">
    <text evidence="2">The sequence shown here is derived from an EMBL/GenBank/DDBJ whole genome shotgun (WGS) entry which is preliminary data.</text>
</comment>
<name>A0ABR3EW58_9AGAR</name>
<reference evidence="2 3" key="1">
    <citation type="submission" date="2024-02" db="EMBL/GenBank/DDBJ databases">
        <title>A draft genome for the cacao thread blight pathogen Marasmius crinis-equi.</title>
        <authorList>
            <person name="Cohen S.P."/>
            <person name="Baruah I.K."/>
            <person name="Amoako-Attah I."/>
            <person name="Bukari Y."/>
            <person name="Meinhardt L.W."/>
            <person name="Bailey B.A."/>
        </authorList>
    </citation>
    <scope>NUCLEOTIDE SEQUENCE [LARGE SCALE GENOMIC DNA]</scope>
    <source>
        <strain evidence="2 3">GH-76</strain>
    </source>
</reference>
<dbReference type="EMBL" id="JBAHYK010001662">
    <property type="protein sequence ID" value="KAL0567146.1"/>
    <property type="molecule type" value="Genomic_DNA"/>
</dbReference>
<organism evidence="2 3">
    <name type="scientific">Marasmius crinis-equi</name>
    <dbReference type="NCBI Taxonomy" id="585013"/>
    <lineage>
        <taxon>Eukaryota</taxon>
        <taxon>Fungi</taxon>
        <taxon>Dikarya</taxon>
        <taxon>Basidiomycota</taxon>
        <taxon>Agaricomycotina</taxon>
        <taxon>Agaricomycetes</taxon>
        <taxon>Agaricomycetidae</taxon>
        <taxon>Agaricales</taxon>
        <taxon>Marasmiineae</taxon>
        <taxon>Marasmiaceae</taxon>
        <taxon>Marasmius</taxon>
    </lineage>
</organism>